<gene>
    <name evidence="1" type="ORF">TH19_02310</name>
</gene>
<comment type="caution">
    <text evidence="1">The sequence shown here is derived from an EMBL/GenBank/DDBJ whole genome shotgun (WGS) entry which is preliminary data.</text>
</comment>
<proteinExistence type="predicted"/>
<dbReference type="AlphaFoldDB" id="A0A367WEL0"/>
<dbReference type="Gene3D" id="3.40.190.10">
    <property type="entry name" value="Periplasmic binding protein-like II"/>
    <property type="match status" value="2"/>
</dbReference>
<name>A0A367WEL0_9PROT</name>
<evidence type="ECO:0000313" key="2">
    <source>
        <dbReference type="Proteomes" id="UP000253226"/>
    </source>
</evidence>
<dbReference type="SUPFAM" id="SSF53850">
    <property type="entry name" value="Periplasmic binding protein-like II"/>
    <property type="match status" value="1"/>
</dbReference>
<dbReference type="Proteomes" id="UP000253226">
    <property type="component" value="Unassembled WGS sequence"/>
</dbReference>
<accession>A0A367WEL0</accession>
<reference evidence="1 2" key="1">
    <citation type="submission" date="2014-07" db="EMBL/GenBank/DDBJ databases">
        <title>Draft genome sequence of Thalassospira profundimaris 35.</title>
        <authorList>
            <person name="Lai Q."/>
            <person name="Shao Z."/>
        </authorList>
    </citation>
    <scope>NUCLEOTIDE SEQUENCE [LARGE SCALE GENOMIC DNA]</scope>
    <source>
        <strain evidence="1 2">35</strain>
    </source>
</reference>
<organism evidence="1 2">
    <name type="scientific">Thalassospira profundimaris</name>
    <dbReference type="NCBI Taxonomy" id="502049"/>
    <lineage>
        <taxon>Bacteria</taxon>
        <taxon>Pseudomonadati</taxon>
        <taxon>Pseudomonadota</taxon>
        <taxon>Alphaproteobacteria</taxon>
        <taxon>Rhodospirillales</taxon>
        <taxon>Thalassospiraceae</taxon>
        <taxon>Thalassospira</taxon>
    </lineage>
</organism>
<protein>
    <submittedName>
        <fullName evidence="1">Uncharacterized protein</fullName>
    </submittedName>
</protein>
<dbReference type="EMBL" id="JPWF01000001">
    <property type="protein sequence ID" value="RCK39896.1"/>
    <property type="molecule type" value="Genomic_DNA"/>
</dbReference>
<sequence length="302" mass="33990">MCRAHIESKGHCDCADPIGTTFQTTRRAQVLQDKDLVQEIRSKWNAILAFLMLVALSLVFEPLPAHAKDPVPVKVGAYEYGVVYFFENGEPKGLVPALITLMNRMQDDYHFELAETSSRRRYQAIEQGEVDLVLLESAEWDWPDYDVLLSNPIVREKDIYLALSNRTDTKELFSDVTAHRLLCVLGFHYGFANYNADPEYLRDNFNVSLHYNEGEVLAGLFANEAPIAIVSAGFLARQLVDDPRLRDRIVIADQPDATYDLVSVLSKDSAISLDAFNALIAELLATGEVERLWRQLHIGVSG</sequence>
<evidence type="ECO:0000313" key="1">
    <source>
        <dbReference type="EMBL" id="RCK39896.1"/>
    </source>
</evidence>